<gene>
    <name evidence="3" type="ORF">H8710_10600</name>
</gene>
<dbReference type="EMBL" id="JACRSV010000003">
    <property type="protein sequence ID" value="MBC8560512.1"/>
    <property type="molecule type" value="Genomic_DNA"/>
</dbReference>
<feature type="compositionally biased region" description="Low complexity" evidence="1">
    <location>
        <begin position="32"/>
        <end position="55"/>
    </location>
</feature>
<sequence length="186" mass="20090">MNKKLSFILAALMLTTLMFSSCNKSNPPPEPSSSDSSISEPSESSEEPSVSSSAPTVQIYDPETQTVSQVPVEEGESNAKVTDEQLVNILNDKFAFKAGDNEFKIIINSIKENGSGLYVDFAGNSIPAVSMGSSEEEACLISIAETLLKNHPSCTEIYYTVDGGAYMSGHIELDPDEPFRYDSKLS</sequence>
<feature type="signal peptide" evidence="2">
    <location>
        <begin position="1"/>
        <end position="24"/>
    </location>
</feature>
<dbReference type="PROSITE" id="PS51257">
    <property type="entry name" value="PROKAR_LIPOPROTEIN"/>
    <property type="match status" value="1"/>
</dbReference>
<feature type="chain" id="PRO_5039422383" description="GerMN domain-containing protein" evidence="2">
    <location>
        <begin position="25"/>
        <end position="186"/>
    </location>
</feature>
<evidence type="ECO:0008006" key="5">
    <source>
        <dbReference type="Google" id="ProtNLM"/>
    </source>
</evidence>
<dbReference type="AlphaFoldDB" id="A0A926E599"/>
<protein>
    <recommendedName>
        <fullName evidence="5">GerMN domain-containing protein</fullName>
    </recommendedName>
</protein>
<evidence type="ECO:0000313" key="3">
    <source>
        <dbReference type="EMBL" id="MBC8560512.1"/>
    </source>
</evidence>
<accession>A0A926E599</accession>
<comment type="caution">
    <text evidence="3">The sequence shown here is derived from an EMBL/GenBank/DDBJ whole genome shotgun (WGS) entry which is preliminary data.</text>
</comment>
<reference evidence="3" key="1">
    <citation type="submission" date="2020-08" db="EMBL/GenBank/DDBJ databases">
        <title>Genome public.</title>
        <authorList>
            <person name="Liu C."/>
            <person name="Sun Q."/>
        </authorList>
    </citation>
    <scope>NUCLEOTIDE SEQUENCE</scope>
    <source>
        <strain evidence="3">NSJ-33</strain>
    </source>
</reference>
<evidence type="ECO:0000256" key="2">
    <source>
        <dbReference type="SAM" id="SignalP"/>
    </source>
</evidence>
<name>A0A926E599_9FIRM</name>
<feature type="region of interest" description="Disordered" evidence="1">
    <location>
        <begin position="23"/>
        <end position="63"/>
    </location>
</feature>
<proteinExistence type="predicted"/>
<dbReference type="Proteomes" id="UP000610760">
    <property type="component" value="Unassembled WGS sequence"/>
</dbReference>
<dbReference type="RefSeq" id="WP_249295499.1">
    <property type="nucleotide sequence ID" value="NZ_JACRSV010000003.1"/>
</dbReference>
<evidence type="ECO:0000313" key="4">
    <source>
        <dbReference type="Proteomes" id="UP000610760"/>
    </source>
</evidence>
<evidence type="ECO:0000256" key="1">
    <source>
        <dbReference type="SAM" id="MobiDB-lite"/>
    </source>
</evidence>
<keyword evidence="2" id="KW-0732">Signal</keyword>
<organism evidence="3 4">
    <name type="scientific">Fumia xinanensis</name>
    <dbReference type="NCBI Taxonomy" id="2763659"/>
    <lineage>
        <taxon>Bacteria</taxon>
        <taxon>Bacillati</taxon>
        <taxon>Bacillota</taxon>
        <taxon>Clostridia</taxon>
        <taxon>Eubacteriales</taxon>
        <taxon>Oscillospiraceae</taxon>
        <taxon>Fumia</taxon>
    </lineage>
</organism>
<keyword evidence="4" id="KW-1185">Reference proteome</keyword>